<dbReference type="SUPFAM" id="SSF52218">
    <property type="entry name" value="Flavoproteins"/>
    <property type="match status" value="1"/>
</dbReference>
<dbReference type="GO" id="GO:0016491">
    <property type="term" value="F:oxidoreductase activity"/>
    <property type="evidence" value="ECO:0007669"/>
    <property type="project" value="InterPro"/>
</dbReference>
<reference evidence="2 3" key="1">
    <citation type="journal article" date="2018" name="Nat. Biotechnol.">
        <title>A standardized bacterial taxonomy based on genome phylogeny substantially revises the tree of life.</title>
        <authorList>
            <person name="Parks D.H."/>
            <person name="Chuvochina M."/>
            <person name="Waite D.W."/>
            <person name="Rinke C."/>
            <person name="Skarshewski A."/>
            <person name="Chaumeil P.A."/>
            <person name="Hugenholtz P."/>
        </authorList>
    </citation>
    <scope>NUCLEOTIDE SEQUENCE [LARGE SCALE GENOMIC DNA]</scope>
    <source>
        <strain evidence="2">UBA10707</strain>
    </source>
</reference>
<protein>
    <recommendedName>
        <fullName evidence="1">NADPH-dependent FMN reductase-like domain-containing protein</fullName>
    </recommendedName>
</protein>
<dbReference type="InterPro" id="IPR005025">
    <property type="entry name" value="FMN_Rdtase-like_dom"/>
</dbReference>
<evidence type="ECO:0000259" key="1">
    <source>
        <dbReference type="Pfam" id="PF03358"/>
    </source>
</evidence>
<accession>A0A356LL56</accession>
<dbReference type="PANTHER" id="PTHR30543">
    <property type="entry name" value="CHROMATE REDUCTASE"/>
    <property type="match status" value="1"/>
</dbReference>
<evidence type="ECO:0000313" key="2">
    <source>
        <dbReference type="EMBL" id="HBP31265.1"/>
    </source>
</evidence>
<organism evidence="2 3">
    <name type="scientific">Advenella kashmirensis</name>
    <dbReference type="NCBI Taxonomy" id="310575"/>
    <lineage>
        <taxon>Bacteria</taxon>
        <taxon>Pseudomonadati</taxon>
        <taxon>Pseudomonadota</taxon>
        <taxon>Betaproteobacteria</taxon>
        <taxon>Burkholderiales</taxon>
        <taxon>Alcaligenaceae</taxon>
    </lineage>
</organism>
<gene>
    <name evidence="2" type="ORF">DD666_17890</name>
</gene>
<dbReference type="Gene3D" id="3.40.50.360">
    <property type="match status" value="1"/>
</dbReference>
<feature type="domain" description="NADPH-dependent FMN reductase-like" evidence="1">
    <location>
        <begin position="6"/>
        <end position="150"/>
    </location>
</feature>
<comment type="caution">
    <text evidence="2">The sequence shown here is derived from an EMBL/GenBank/DDBJ whole genome shotgun (WGS) entry which is preliminary data.</text>
</comment>
<proteinExistence type="predicted"/>
<evidence type="ECO:0000313" key="3">
    <source>
        <dbReference type="Proteomes" id="UP000264036"/>
    </source>
</evidence>
<dbReference type="GO" id="GO:0005829">
    <property type="term" value="C:cytosol"/>
    <property type="evidence" value="ECO:0007669"/>
    <property type="project" value="TreeGrafter"/>
</dbReference>
<dbReference type="InterPro" id="IPR050712">
    <property type="entry name" value="NAD(P)H-dep_reductase"/>
</dbReference>
<dbReference type="InterPro" id="IPR029039">
    <property type="entry name" value="Flavoprotein-like_sf"/>
</dbReference>
<dbReference type="AlphaFoldDB" id="A0A356LL56"/>
<dbReference type="PANTHER" id="PTHR30543:SF21">
    <property type="entry name" value="NAD(P)H-DEPENDENT FMN REDUCTASE LOT6"/>
    <property type="match status" value="1"/>
</dbReference>
<name>A0A356LL56_9BURK</name>
<dbReference type="Pfam" id="PF03358">
    <property type="entry name" value="FMN_red"/>
    <property type="match status" value="1"/>
</dbReference>
<dbReference type="Proteomes" id="UP000264036">
    <property type="component" value="Unassembled WGS sequence"/>
</dbReference>
<sequence>MSTKFKVLIIIGSLREKSYNASIARQLADLAPDNLELVYAPSIGTLPHYNQDVQDAGFPEEVQTFADAIVAADGLIFVTPEYNYSVPGVLKNAIDWVSRLRPLPFDNKVGSIISASGGAIGGARMQYHLRQILVAMNIHLVNRPEIMVGTVQNKAEGEGGKITDETTLTFIGNHLKELARMLELHHQKQNQA</sequence>
<dbReference type="GO" id="GO:0010181">
    <property type="term" value="F:FMN binding"/>
    <property type="evidence" value="ECO:0007669"/>
    <property type="project" value="TreeGrafter"/>
</dbReference>
<dbReference type="EMBL" id="DOEK01000037">
    <property type="protein sequence ID" value="HBP31265.1"/>
    <property type="molecule type" value="Genomic_DNA"/>
</dbReference>